<dbReference type="PROSITE" id="PS00301">
    <property type="entry name" value="G_TR_1"/>
    <property type="match status" value="1"/>
</dbReference>
<dbReference type="InterPro" id="IPR031157">
    <property type="entry name" value="G_TR_CS"/>
</dbReference>
<dbReference type="PROSITE" id="PS51722">
    <property type="entry name" value="G_TR_2"/>
    <property type="match status" value="1"/>
</dbReference>
<keyword evidence="5" id="KW-0342">GTP-binding</keyword>
<dbReference type="GO" id="GO:0003924">
    <property type="term" value="F:GTPase activity"/>
    <property type="evidence" value="ECO:0007669"/>
    <property type="project" value="InterPro"/>
</dbReference>
<feature type="domain" description="Tr-type G" evidence="6">
    <location>
        <begin position="90"/>
        <end position="326"/>
    </location>
</feature>
<evidence type="ECO:0000256" key="3">
    <source>
        <dbReference type="ARBA" id="ARBA00022490"/>
    </source>
</evidence>
<evidence type="ECO:0000313" key="8">
    <source>
        <dbReference type="Proteomes" id="UP000186804"/>
    </source>
</evidence>
<evidence type="ECO:0000256" key="4">
    <source>
        <dbReference type="ARBA" id="ARBA00022741"/>
    </source>
</evidence>
<comment type="caution">
    <text evidence="7">The sequence shown here is derived from an EMBL/GenBank/DDBJ whole genome shotgun (WGS) entry which is preliminary data.</text>
</comment>
<dbReference type="FunFam" id="2.40.30.10:FF:000020">
    <property type="entry name" value="Translation elongation factor EF-1"/>
    <property type="match status" value="1"/>
</dbReference>
<evidence type="ECO:0000256" key="5">
    <source>
        <dbReference type="ARBA" id="ARBA00023134"/>
    </source>
</evidence>
<protein>
    <submittedName>
        <fullName evidence="7">Elongation factor TU C-terminal domain-containing protein</fullName>
    </submittedName>
</protein>
<dbReference type="InterPro" id="IPR027417">
    <property type="entry name" value="P-loop_NTPase"/>
</dbReference>
<dbReference type="InterPro" id="IPR050100">
    <property type="entry name" value="TRAFAC_GTPase_members"/>
</dbReference>
<evidence type="ECO:0000256" key="1">
    <source>
        <dbReference type="ARBA" id="ARBA00004496"/>
    </source>
</evidence>
<dbReference type="PANTHER" id="PTHR23115">
    <property type="entry name" value="TRANSLATION FACTOR"/>
    <property type="match status" value="1"/>
</dbReference>
<dbReference type="AlphaFoldDB" id="A0A1J4MFF7"/>
<dbReference type="SUPFAM" id="SSF50465">
    <property type="entry name" value="EF-Tu/eEF-1alpha/eIF2-gamma C-terminal domain"/>
    <property type="match status" value="1"/>
</dbReference>
<keyword evidence="4" id="KW-0547">Nucleotide-binding</keyword>
<evidence type="ECO:0000256" key="2">
    <source>
        <dbReference type="ARBA" id="ARBA00007249"/>
    </source>
</evidence>
<sequence length="541" mass="61040">MSELKNWEDTLDESEECEGSIENISNELRNNLKLHSNDESQQEIRSVIEKEHNIDHEILNNEVTSLTTKGQNTISNKSPISSTLLEPDSRPHMNIVFIGHVDAGKSTTCGNILYTCGLVDQRTMEKYEREAREKNRESWFLAFIMDTNEEERNKGKTVEVGRAQFSLENRRFTILDAPGHKSFVPNMISGASQADIGVLIISARKGEFETGFERGGQTREHAMLAKTLGVNQLIVAINKMDDPTCQWDETRYKDIQKKLTPYLKICGYNPNKDIFFVPISGQLGQNLKYHVSDQSNTKYYEPKAFWYSTDQPTLFDIMDKIISVPDRGINSSGIPIDPEVVRIPLLDGYRDNGVIAMGKIELGIINCGDSLVVMPNKVKVKIQSIWLGEDTEEYSWSGPGENVRLKLVSIDEDSLNKGFVLCSPSSLCPVVTKFKAQILLVELLEQRPILTSGYQCIIHAHTCCDEVSIDELLEAVELSTKKKRIKPAFVKSQYMLICTVILTNPLCLEEFTKCPQMGRFTLRDEGKTIAVGKILEILETI</sequence>
<dbReference type="GO" id="GO:0005737">
    <property type="term" value="C:cytoplasm"/>
    <property type="evidence" value="ECO:0007669"/>
    <property type="project" value="UniProtKB-SubCell"/>
</dbReference>
<dbReference type="FunFam" id="3.40.50.300:FF:001202">
    <property type="entry name" value="Translation elongation factor EF-1 subunit alpha"/>
    <property type="match status" value="1"/>
</dbReference>
<proteinExistence type="inferred from homology"/>
<dbReference type="Proteomes" id="UP000186804">
    <property type="component" value="Unassembled WGS sequence"/>
</dbReference>
<keyword evidence="7" id="KW-0648">Protein biosynthesis</keyword>
<dbReference type="InterPro" id="IPR009000">
    <property type="entry name" value="Transl_B-barrel_sf"/>
</dbReference>
<dbReference type="Gene3D" id="3.40.50.300">
    <property type="entry name" value="P-loop containing nucleotide triphosphate hydrolases"/>
    <property type="match status" value="1"/>
</dbReference>
<dbReference type="InterPro" id="IPR054696">
    <property type="entry name" value="GTP-eEF1A_C"/>
</dbReference>
<dbReference type="InterPro" id="IPR000795">
    <property type="entry name" value="T_Tr_GTP-bd_dom"/>
</dbReference>
<dbReference type="VEuPathDB" id="CryptoDB:cand_032860"/>
<dbReference type="Pfam" id="PF00009">
    <property type="entry name" value="GTP_EFTU"/>
    <property type="match status" value="1"/>
</dbReference>
<dbReference type="CDD" id="cd01883">
    <property type="entry name" value="EF1_alpha"/>
    <property type="match status" value="1"/>
</dbReference>
<dbReference type="Pfam" id="PF22594">
    <property type="entry name" value="GTP-eEF1A_C"/>
    <property type="match status" value="1"/>
</dbReference>
<dbReference type="PRINTS" id="PR00315">
    <property type="entry name" value="ELONGATNFCT"/>
</dbReference>
<reference evidence="7 8" key="1">
    <citation type="submission" date="2016-10" db="EMBL/GenBank/DDBJ databases">
        <title>Reductive evolution of mitochondrial metabolism and differential evolution of invasion-related proteins in Cryptosporidium.</title>
        <authorList>
            <person name="Liu S."/>
            <person name="Roellig D.M."/>
            <person name="Guo Y."/>
            <person name="Li N."/>
            <person name="Frace M.A."/>
            <person name="Tang K."/>
            <person name="Zhang L."/>
            <person name="Feng Y."/>
            <person name="Xiao L."/>
        </authorList>
    </citation>
    <scope>NUCLEOTIDE SEQUENCE [LARGE SCALE GENOMIC DNA]</scope>
    <source>
        <strain evidence="7">30847</strain>
    </source>
</reference>
<keyword evidence="8" id="KW-1185">Reference proteome</keyword>
<dbReference type="SUPFAM" id="SSF52540">
    <property type="entry name" value="P-loop containing nucleoside triphosphate hydrolases"/>
    <property type="match status" value="1"/>
</dbReference>
<dbReference type="CDD" id="cd04089">
    <property type="entry name" value="eRF3_II"/>
    <property type="match status" value="1"/>
</dbReference>
<dbReference type="SUPFAM" id="SSF50447">
    <property type="entry name" value="Translation proteins"/>
    <property type="match status" value="1"/>
</dbReference>
<dbReference type="Gene3D" id="2.40.30.10">
    <property type="entry name" value="Translation factors"/>
    <property type="match status" value="2"/>
</dbReference>
<dbReference type="CDD" id="cd03704">
    <property type="entry name" value="eRF3_C_III"/>
    <property type="match status" value="1"/>
</dbReference>
<keyword evidence="7" id="KW-0251">Elongation factor</keyword>
<dbReference type="GO" id="GO:0003746">
    <property type="term" value="F:translation elongation factor activity"/>
    <property type="evidence" value="ECO:0007669"/>
    <property type="project" value="UniProtKB-KW"/>
</dbReference>
<dbReference type="GO" id="GO:0005525">
    <property type="term" value="F:GTP binding"/>
    <property type="evidence" value="ECO:0007669"/>
    <property type="project" value="UniProtKB-KW"/>
</dbReference>
<comment type="similarity">
    <text evidence="2">Belongs to the TRAFAC class translation factor GTPase superfamily. Classic translation factor GTPase family. EF-Tu/EF-1A subfamily.</text>
</comment>
<dbReference type="OrthoDB" id="342024at2759"/>
<dbReference type="EMBL" id="LRBS01000121">
    <property type="protein sequence ID" value="OII71573.1"/>
    <property type="molecule type" value="Genomic_DNA"/>
</dbReference>
<evidence type="ECO:0000313" key="7">
    <source>
        <dbReference type="EMBL" id="OII71573.1"/>
    </source>
</evidence>
<name>A0A1J4MFF7_9CRYT</name>
<dbReference type="GeneID" id="92367470"/>
<comment type="subcellular location">
    <subcellularLocation>
        <location evidence="1">Cytoplasm</location>
    </subcellularLocation>
</comment>
<evidence type="ECO:0000259" key="6">
    <source>
        <dbReference type="PROSITE" id="PS51722"/>
    </source>
</evidence>
<gene>
    <name evidence="7" type="ORF">cand_032860</name>
</gene>
<dbReference type="RefSeq" id="XP_067066763.1">
    <property type="nucleotide sequence ID" value="XM_067213512.1"/>
</dbReference>
<accession>A0A1J4MFF7</accession>
<organism evidence="7 8">
    <name type="scientific">Cryptosporidium andersoni</name>
    <dbReference type="NCBI Taxonomy" id="117008"/>
    <lineage>
        <taxon>Eukaryota</taxon>
        <taxon>Sar</taxon>
        <taxon>Alveolata</taxon>
        <taxon>Apicomplexa</taxon>
        <taxon>Conoidasida</taxon>
        <taxon>Coccidia</taxon>
        <taxon>Eucoccidiorida</taxon>
        <taxon>Eimeriorina</taxon>
        <taxon>Cryptosporidiidae</taxon>
        <taxon>Cryptosporidium</taxon>
    </lineage>
</organism>
<keyword evidence="3" id="KW-0963">Cytoplasm</keyword>
<dbReference type="InterPro" id="IPR009001">
    <property type="entry name" value="Transl_elong_EF1A/Init_IF2_C"/>
</dbReference>